<organism evidence="1 4">
    <name type="scientific">Salmonella enterica I</name>
    <dbReference type="NCBI Taxonomy" id="59201"/>
    <lineage>
        <taxon>Bacteria</taxon>
        <taxon>Pseudomonadati</taxon>
        <taxon>Pseudomonadota</taxon>
        <taxon>Gammaproteobacteria</taxon>
        <taxon>Enterobacterales</taxon>
        <taxon>Enterobacteriaceae</taxon>
        <taxon>Salmonella</taxon>
    </lineage>
</organism>
<name>A0A7Z1PLU4_SALET</name>
<evidence type="ECO:0000313" key="2">
    <source>
        <dbReference type="EMBL" id="PTU43906.1"/>
    </source>
</evidence>
<dbReference type="EMBL" id="QARA01000001">
    <property type="protein sequence ID" value="PTU43906.1"/>
    <property type="molecule type" value="Genomic_DNA"/>
</dbReference>
<accession>A0A7Z1PLU4</accession>
<dbReference type="EMBL" id="QAQO01000001">
    <property type="protein sequence ID" value="PTU38787.1"/>
    <property type="molecule type" value="Genomic_DNA"/>
</dbReference>
<evidence type="ECO:0000313" key="3">
    <source>
        <dbReference type="Proteomes" id="UP000244131"/>
    </source>
</evidence>
<dbReference type="Proteomes" id="UP000244131">
    <property type="component" value="Unassembled WGS sequence"/>
</dbReference>
<proteinExistence type="predicted"/>
<reference evidence="3 4" key="1">
    <citation type="submission" date="2018-04" db="EMBL/GenBank/DDBJ databases">
        <title>Whole genome sequencing of Salmonella enterica.</title>
        <authorList>
            <person name="Bell R."/>
        </authorList>
    </citation>
    <scope>NUCLEOTIDE SEQUENCE [LARGE SCALE GENOMIC DNA]</scope>
    <source>
        <strain evidence="2 3">CFSAN058493</strain>
        <strain evidence="1 4">CFSAN058507</strain>
    </source>
</reference>
<dbReference type="AlphaFoldDB" id="A0A7Z1PLU4"/>
<evidence type="ECO:0000313" key="1">
    <source>
        <dbReference type="EMBL" id="PTU38787.1"/>
    </source>
</evidence>
<protein>
    <submittedName>
        <fullName evidence="1">Uncharacterized protein</fullName>
    </submittedName>
</protein>
<dbReference type="Proteomes" id="UP000244190">
    <property type="component" value="Unassembled WGS sequence"/>
</dbReference>
<sequence>MCSAKLLVIKTMDFNFKRNSAFKDLIKAKETEIMKRTFNSFQETNEFKVFHNALLTYLNSRERQDIKALLITKEHVKNIIPNFYPKLQSALDSDIGIQYNSLILDSNMDIVEHEMISQKSDSNEARKLYAELSKDYLVFLLLPKKVIKYFIDGDDFGDSIFFTIDDYISYDEKMPIQRINELFIEYRQNLTMRNTYCKFFISKSHLKSLRADMKDNLDEKKFIEKYKHLLQNKPEDIFREDLRLFLSGKLKANFLAKELILENFKRLDIVMLDESGNDFYLIEVKWVGTSIHGDGKKIGTSYDELDITPAAIKQSVSYINQLSAERKNIKIAYLAVFDAREDQSQRDTGFDINEDILDAKDRKFFNQFRKIDDFKVKNFHPN</sequence>
<gene>
    <name evidence="2" type="ORF">DAY03_01730</name>
    <name evidence="1" type="ORF">DBZ43_01470</name>
</gene>
<evidence type="ECO:0000313" key="4">
    <source>
        <dbReference type="Proteomes" id="UP000244190"/>
    </source>
</evidence>
<comment type="caution">
    <text evidence="1">The sequence shown here is derived from an EMBL/GenBank/DDBJ whole genome shotgun (WGS) entry which is preliminary data.</text>
</comment>